<name>A0A8H4VUX8_9AGAR</name>
<dbReference type="EMBL" id="JAACJL010000001">
    <property type="protein sequence ID" value="KAF4623606.1"/>
    <property type="molecule type" value="Genomic_DNA"/>
</dbReference>
<organism evidence="1 2">
    <name type="scientific">Agrocybe pediades</name>
    <dbReference type="NCBI Taxonomy" id="84607"/>
    <lineage>
        <taxon>Eukaryota</taxon>
        <taxon>Fungi</taxon>
        <taxon>Dikarya</taxon>
        <taxon>Basidiomycota</taxon>
        <taxon>Agaricomycotina</taxon>
        <taxon>Agaricomycetes</taxon>
        <taxon>Agaricomycetidae</taxon>
        <taxon>Agaricales</taxon>
        <taxon>Agaricineae</taxon>
        <taxon>Strophariaceae</taxon>
        <taxon>Agrocybe</taxon>
    </lineage>
</organism>
<sequence length="455" mass="51894">MSLENAVLPLEILELILDEIERSRQYNEKEVQETLQTCSFVCYAFRSRAYRHLFSTLQLIQHPFSSPSKLLTKLWDLRELVHAGHQLGLPSILHYTRSFQLVMDGSVFDAYAILENEDLARIMRILCKYSSVLHTIAIAGSFIPIFWPDLSREFQEAFRDLTRVPTVTTLRLNNISGVPANILHGTNIDHVKFHLVKSFYPMLAHWPFFCMFHTDQLRALDIDYTFPIAQPSNVEPVEELDPLFSQVGSSFSGVKSLQYTFYHPEDFQRLMNVASSLPSLESVVINYSNSTSSLFEGLGYDVPFDTLSSLRTLGICHKSDIAVGIRSPLLKVADLLTCIDVPPSLETLILGFVVRTTPPWLRLAEYFPEPKAWGLLDKLLVSERYSSVRSVQLRLQYVTLPGKPWSFDEDVFLRRCWACLEDVFPLVMSSKTKTLEVDVAVFPLGRNVDILDFGI</sequence>
<proteinExistence type="predicted"/>
<keyword evidence="2" id="KW-1185">Reference proteome</keyword>
<gene>
    <name evidence="1" type="ORF">D9613_001536</name>
</gene>
<dbReference type="Proteomes" id="UP000521872">
    <property type="component" value="Unassembled WGS sequence"/>
</dbReference>
<dbReference type="AlphaFoldDB" id="A0A8H4VUX8"/>
<evidence type="ECO:0000313" key="1">
    <source>
        <dbReference type="EMBL" id="KAF4623606.1"/>
    </source>
</evidence>
<protein>
    <submittedName>
        <fullName evidence="1">Uncharacterized protein</fullName>
    </submittedName>
</protein>
<reference evidence="1 2" key="1">
    <citation type="submission" date="2019-12" db="EMBL/GenBank/DDBJ databases">
        <authorList>
            <person name="Floudas D."/>
            <person name="Bentzer J."/>
            <person name="Ahren D."/>
            <person name="Johansson T."/>
            <person name="Persson P."/>
            <person name="Tunlid A."/>
        </authorList>
    </citation>
    <scope>NUCLEOTIDE SEQUENCE [LARGE SCALE GENOMIC DNA]</scope>
    <source>
        <strain evidence="1 2">CBS 102.39</strain>
    </source>
</reference>
<accession>A0A8H4VUX8</accession>
<evidence type="ECO:0000313" key="2">
    <source>
        <dbReference type="Proteomes" id="UP000521872"/>
    </source>
</evidence>
<comment type="caution">
    <text evidence="1">The sequence shown here is derived from an EMBL/GenBank/DDBJ whole genome shotgun (WGS) entry which is preliminary data.</text>
</comment>